<dbReference type="EMBL" id="CP041406">
    <property type="protein sequence ID" value="QOP46713.1"/>
    <property type="molecule type" value="Genomic_DNA"/>
</dbReference>
<evidence type="ECO:0000313" key="2">
    <source>
        <dbReference type="EMBL" id="QOP46713.1"/>
    </source>
</evidence>
<proteinExistence type="predicted"/>
<protein>
    <submittedName>
        <fullName evidence="2">Uncharacterized protein</fullName>
    </submittedName>
</protein>
<evidence type="ECO:0000313" key="3">
    <source>
        <dbReference type="Proteomes" id="UP000593580"/>
    </source>
</evidence>
<evidence type="ECO:0000256" key="1">
    <source>
        <dbReference type="SAM" id="Phobius"/>
    </source>
</evidence>
<accession>A0A7M1BAH4</accession>
<feature type="transmembrane region" description="Helical" evidence="1">
    <location>
        <begin position="72"/>
        <end position="90"/>
    </location>
</feature>
<dbReference type="AlphaFoldDB" id="A0A7M1BAH4"/>
<reference evidence="2 3" key="1">
    <citation type="submission" date="2019-07" db="EMBL/GenBank/DDBJ databases">
        <title>Sulfurimonas paralvinellae sp. nov., a novel mesophilic, hydrogen- and sulfur-oxidizing chemolithoautotroph within the Epsilonproteo- bacteria isolated from a deep-sea hydrothermal vent polychaete nest, reclassification of Thiomicrospira denitrificans as Sulfurimonas denitrificans comb. nov. and emended description of the genus Sulfurimonas.</title>
        <authorList>
            <person name="Wang S."/>
            <person name="Jiang L."/>
            <person name="Shao Z."/>
        </authorList>
    </citation>
    <scope>NUCLEOTIDE SEQUENCE [LARGE SCALE GENOMIC DNA]</scope>
    <source>
        <strain evidence="2 3">GO25</strain>
    </source>
</reference>
<keyword evidence="3" id="KW-1185">Reference proteome</keyword>
<sequence length="119" mass="13407">MVKAKVASGEYVEDRDLLDKIEDPHELYDGKEINDAPPEELNLKEIVKEEKAKVKVLDVKNVKHGIKGSVSLFRLVPYLFLILGFIALKNNALLDLWYYLPSLFAGIITGSFVSKEVMA</sequence>
<organism evidence="2 3">
    <name type="scientific">Sulfurimonas paralvinellae</name>
    <dbReference type="NCBI Taxonomy" id="317658"/>
    <lineage>
        <taxon>Bacteria</taxon>
        <taxon>Pseudomonadati</taxon>
        <taxon>Campylobacterota</taxon>
        <taxon>Epsilonproteobacteria</taxon>
        <taxon>Campylobacterales</taxon>
        <taxon>Sulfurimonadaceae</taxon>
        <taxon>Sulfurimonas</taxon>
    </lineage>
</organism>
<dbReference type="KEGG" id="spal:FM071_04745"/>
<keyword evidence="1" id="KW-0812">Transmembrane</keyword>
<name>A0A7M1BAH4_9BACT</name>
<keyword evidence="1" id="KW-1133">Transmembrane helix</keyword>
<feature type="transmembrane region" description="Helical" evidence="1">
    <location>
        <begin position="96"/>
        <end position="114"/>
    </location>
</feature>
<gene>
    <name evidence="2" type="ORF">FM071_04745</name>
</gene>
<dbReference type="Proteomes" id="UP000593580">
    <property type="component" value="Chromosome"/>
</dbReference>
<keyword evidence="1" id="KW-0472">Membrane</keyword>